<organism evidence="7 8">
    <name type="scientific">Synchytrium endobioticum</name>
    <dbReference type="NCBI Taxonomy" id="286115"/>
    <lineage>
        <taxon>Eukaryota</taxon>
        <taxon>Fungi</taxon>
        <taxon>Fungi incertae sedis</taxon>
        <taxon>Chytridiomycota</taxon>
        <taxon>Chytridiomycota incertae sedis</taxon>
        <taxon>Chytridiomycetes</taxon>
        <taxon>Synchytriales</taxon>
        <taxon>Synchytriaceae</taxon>
        <taxon>Synchytrium</taxon>
    </lineage>
</organism>
<dbReference type="FunFam" id="3.40.50.300:FF:001494">
    <property type="entry name" value="Pachytene checkpoint component Pch2"/>
    <property type="match status" value="1"/>
</dbReference>
<dbReference type="GO" id="GO:0016887">
    <property type="term" value="F:ATP hydrolysis activity"/>
    <property type="evidence" value="ECO:0007669"/>
    <property type="project" value="InterPro"/>
</dbReference>
<evidence type="ECO:0000256" key="2">
    <source>
        <dbReference type="ARBA" id="ARBA00022741"/>
    </source>
</evidence>
<dbReference type="Pfam" id="PF00004">
    <property type="entry name" value="AAA"/>
    <property type="match status" value="1"/>
</dbReference>
<dbReference type="Pfam" id="PF23242">
    <property type="entry name" value="AAA_lid_TRIP13_C"/>
    <property type="match status" value="1"/>
</dbReference>
<name>A0A507DLE2_9FUNG</name>
<gene>
    <name evidence="7" type="ORF">SeLEV6574_g00154</name>
</gene>
<evidence type="ECO:0000256" key="4">
    <source>
        <dbReference type="ARBA" id="ARBA00023254"/>
    </source>
</evidence>
<dbReference type="PANTHER" id="PTHR45991">
    <property type="entry name" value="PACHYTENE CHECKPOINT PROTEIN 2"/>
    <property type="match status" value="1"/>
</dbReference>
<keyword evidence="4" id="KW-0469">Meiosis</keyword>
<accession>A0A507DLE2</accession>
<comment type="caution">
    <text evidence="7">The sequence shown here is derived from an EMBL/GenBank/DDBJ whole genome shotgun (WGS) entry which is preliminary data.</text>
</comment>
<reference evidence="7 8" key="1">
    <citation type="journal article" date="2019" name="Sci. Rep.">
        <title>Comparative genomics of chytrid fungi reveal insights into the obligate biotrophic and pathogenic lifestyle of Synchytrium endobioticum.</title>
        <authorList>
            <person name="van de Vossenberg B.T.L.H."/>
            <person name="Warris S."/>
            <person name="Nguyen H.D.T."/>
            <person name="van Gent-Pelzer M.P.E."/>
            <person name="Joly D.L."/>
            <person name="van de Geest H.C."/>
            <person name="Bonants P.J.M."/>
            <person name="Smith D.S."/>
            <person name="Levesque C.A."/>
            <person name="van der Lee T.A.J."/>
        </authorList>
    </citation>
    <scope>NUCLEOTIDE SEQUENCE [LARGE SCALE GENOMIC DNA]</scope>
    <source>
        <strain evidence="7 8">LEV6574</strain>
    </source>
</reference>
<dbReference type="GO" id="GO:0005524">
    <property type="term" value="F:ATP binding"/>
    <property type="evidence" value="ECO:0007669"/>
    <property type="project" value="UniProtKB-KW"/>
</dbReference>
<feature type="domain" description="AAA+ ATPase" evidence="6">
    <location>
        <begin position="205"/>
        <end position="355"/>
    </location>
</feature>
<evidence type="ECO:0000259" key="6">
    <source>
        <dbReference type="SMART" id="SM00382"/>
    </source>
</evidence>
<dbReference type="SMART" id="SM00382">
    <property type="entry name" value="AAA"/>
    <property type="match status" value="1"/>
</dbReference>
<dbReference type="Gene3D" id="3.40.50.300">
    <property type="entry name" value="P-loop containing nucleotide triphosphate hydrolases"/>
    <property type="match status" value="1"/>
</dbReference>
<dbReference type="PANTHER" id="PTHR45991:SF1">
    <property type="entry name" value="PACHYTENE CHECKPOINT PROTEIN 2 HOMOLOG"/>
    <property type="match status" value="1"/>
</dbReference>
<evidence type="ECO:0000256" key="1">
    <source>
        <dbReference type="ARBA" id="ARBA00007271"/>
    </source>
</evidence>
<dbReference type="EMBL" id="QEAM01000002">
    <property type="protein sequence ID" value="TPX51688.1"/>
    <property type="molecule type" value="Genomic_DNA"/>
</dbReference>
<dbReference type="InterPro" id="IPR027417">
    <property type="entry name" value="P-loop_NTPase"/>
</dbReference>
<dbReference type="Proteomes" id="UP000320475">
    <property type="component" value="Unassembled WGS sequence"/>
</dbReference>
<dbReference type="InterPro" id="IPR003593">
    <property type="entry name" value="AAA+_ATPase"/>
</dbReference>
<dbReference type="OrthoDB" id="10042665at2759"/>
<evidence type="ECO:0000256" key="5">
    <source>
        <dbReference type="RuleBase" id="RU003651"/>
    </source>
</evidence>
<dbReference type="InterPro" id="IPR044539">
    <property type="entry name" value="Pch2-like"/>
</dbReference>
<proteinExistence type="inferred from homology"/>
<dbReference type="VEuPathDB" id="FungiDB:SeMB42_g04450"/>
<comment type="similarity">
    <text evidence="1">Belongs to the AAA ATPase family. PCH2 subfamily.</text>
</comment>
<evidence type="ECO:0000313" key="8">
    <source>
        <dbReference type="Proteomes" id="UP000320475"/>
    </source>
</evidence>
<protein>
    <recommendedName>
        <fullName evidence="6">AAA+ ATPase domain-containing protein</fullName>
    </recommendedName>
</protein>
<keyword evidence="2 5" id="KW-0547">Nucleotide-binding</keyword>
<dbReference type="GO" id="GO:0005634">
    <property type="term" value="C:nucleus"/>
    <property type="evidence" value="ECO:0007669"/>
    <property type="project" value="TreeGrafter"/>
</dbReference>
<dbReference type="PRINTS" id="PR00300">
    <property type="entry name" value="CLPPROTEASEA"/>
</dbReference>
<dbReference type="GO" id="GO:0007131">
    <property type="term" value="P:reciprocal meiotic recombination"/>
    <property type="evidence" value="ECO:0007669"/>
    <property type="project" value="TreeGrafter"/>
</dbReference>
<dbReference type="InterPro" id="IPR003960">
    <property type="entry name" value="ATPase_AAA_CS"/>
</dbReference>
<dbReference type="PROSITE" id="PS00674">
    <property type="entry name" value="AAA"/>
    <property type="match status" value="1"/>
</dbReference>
<sequence length="464" mass="51810">MIRSNGSITMDFNASCKLDAPWKPVLHVEACLHSNSTARYQDIQNAIVKHLRSTSPTIMTNTRILPSPVPTPTSALSDRAAMDVHDQNTMKKSSSTLPLDAYLTKNLASLFIAEASGSKLPVYALDQIQLDIHVYKLNDDEGWNEKTDDEENIVTANICDLPAKHLDGIWENLIYDEDVQTRLLEYITTSSLFSDKMVDSNIVSWNKIVLLHGPPGTGKTSLCKALAQKLSIRLSNRYPLLKLVEINSHSLFSKYFSESGKLVLNMFSKIHELADDEESFIVILIDEVESLTSARKASSNEPTDAMRVVNALLTQVDKLKKYRNVLVMTTSNITDAIDGAFLDRADLRQYIGPPSQRAIYAMLAGCVEELIRCEIVTPSSSCSGSKFVDWREIAFSNEEVSRKLFHIAGQCQALGMSGRSIRKLPLLAHALFVQAPRTNLDVFYHALACAVEHFERERKLDRCA</sequence>
<dbReference type="InterPro" id="IPR003959">
    <property type="entry name" value="ATPase_AAA_core"/>
</dbReference>
<keyword evidence="3 5" id="KW-0067">ATP-binding</keyword>
<evidence type="ECO:0000313" key="7">
    <source>
        <dbReference type="EMBL" id="TPX51688.1"/>
    </source>
</evidence>
<dbReference type="InterPro" id="IPR058249">
    <property type="entry name" value="Pch2_C"/>
</dbReference>
<dbReference type="InterPro" id="IPR001270">
    <property type="entry name" value="ClpA/B"/>
</dbReference>
<dbReference type="GO" id="GO:0005694">
    <property type="term" value="C:chromosome"/>
    <property type="evidence" value="ECO:0007669"/>
    <property type="project" value="TreeGrafter"/>
</dbReference>
<evidence type="ECO:0000256" key="3">
    <source>
        <dbReference type="ARBA" id="ARBA00022840"/>
    </source>
</evidence>
<dbReference type="AlphaFoldDB" id="A0A507DLE2"/>
<dbReference type="Pfam" id="PF23563">
    <property type="entry name" value="TRIP13_N"/>
    <property type="match status" value="1"/>
</dbReference>
<dbReference type="GO" id="GO:0051598">
    <property type="term" value="P:meiotic recombination checkpoint signaling"/>
    <property type="evidence" value="ECO:0007669"/>
    <property type="project" value="TreeGrafter"/>
</dbReference>
<dbReference type="SUPFAM" id="SSF52540">
    <property type="entry name" value="P-loop containing nucleoside triphosphate hydrolases"/>
    <property type="match status" value="1"/>
</dbReference>